<protein>
    <recommendedName>
        <fullName evidence="8">tRNA(Ile)-lysidine synthase</fullName>
        <ecNumber evidence="8">6.3.4.19</ecNumber>
    </recommendedName>
    <alternativeName>
        <fullName evidence="8">tRNA(Ile)-2-lysyl-cytidine synthase</fullName>
    </alternativeName>
    <alternativeName>
        <fullName evidence="8">tRNA(Ile)-lysidine synthetase</fullName>
    </alternativeName>
</protein>
<dbReference type="SMART" id="SM00977">
    <property type="entry name" value="TilS_C"/>
    <property type="match status" value="1"/>
</dbReference>
<keyword evidence="3 8" id="KW-0436">Ligase</keyword>
<evidence type="ECO:0000256" key="2">
    <source>
        <dbReference type="ARBA" id="ARBA00022490"/>
    </source>
</evidence>
<dbReference type="PANTHER" id="PTHR43033">
    <property type="entry name" value="TRNA(ILE)-LYSIDINE SYNTHASE-RELATED"/>
    <property type="match status" value="1"/>
</dbReference>
<dbReference type="Gene3D" id="3.40.50.620">
    <property type="entry name" value="HUPs"/>
    <property type="match status" value="1"/>
</dbReference>
<dbReference type="Gene3D" id="3.50.40.10">
    <property type="entry name" value="Phenylalanyl-trna Synthetase, Chain B, domain 3"/>
    <property type="match status" value="1"/>
</dbReference>
<dbReference type="Pfam" id="PF11734">
    <property type="entry name" value="TilS_C"/>
    <property type="match status" value="1"/>
</dbReference>
<comment type="function">
    <text evidence="8">Ligates lysine onto the cytidine present at position 34 of the AUA codon-specific tRNA(Ile) that contains the anticodon CAU, in an ATP-dependent manner. Cytidine is converted to lysidine, thus changing the amino acid specificity of the tRNA from methionine to isoleucine.</text>
</comment>
<comment type="catalytic activity">
    <reaction evidence="7 8">
        <text>cytidine(34) in tRNA(Ile2) + L-lysine + ATP = lysidine(34) in tRNA(Ile2) + AMP + diphosphate + H(+)</text>
        <dbReference type="Rhea" id="RHEA:43744"/>
        <dbReference type="Rhea" id="RHEA-COMP:10625"/>
        <dbReference type="Rhea" id="RHEA-COMP:10670"/>
        <dbReference type="ChEBI" id="CHEBI:15378"/>
        <dbReference type="ChEBI" id="CHEBI:30616"/>
        <dbReference type="ChEBI" id="CHEBI:32551"/>
        <dbReference type="ChEBI" id="CHEBI:33019"/>
        <dbReference type="ChEBI" id="CHEBI:82748"/>
        <dbReference type="ChEBI" id="CHEBI:83665"/>
        <dbReference type="ChEBI" id="CHEBI:456215"/>
        <dbReference type="EC" id="6.3.4.19"/>
    </reaction>
</comment>
<evidence type="ECO:0000256" key="5">
    <source>
        <dbReference type="ARBA" id="ARBA00022741"/>
    </source>
</evidence>
<dbReference type="NCBIfam" id="TIGR02432">
    <property type="entry name" value="lysidine_TilS_N"/>
    <property type="match status" value="1"/>
</dbReference>
<sequence length="462" mass="52244">MHRKILETIREFIREHDMLVPGDRVIIGLSGGADSVSLLMILSELKKELNIELFAVHVHHGLRGKEADRDSAYAQELSENLGVPFVCVHANVAEYARVNGVSEEEAGRHLRYQILEEQRLFRHAAKIAVAHHADDQVETVLYNLFRGSGLKGLGGMRPVRDAVIRPLLSVTRKEILAYLEEKEISYCEDSTNSGTDYIRNRLRHEIIPAVRERINEGAPSNILQAAKTAAAADACFERTARRILESGGIRERREGGGVISIGISAEILKQEEPIVRQYVIRQMIGETYLSLKDIASVHVEEAEKLLFKPVGRRIQLPDGGYALRTYEELWIKKEEKKLFSQSGGEETGITPVMTTFPYKKGQEIPKNRYTKWFDYDKINSALSVRYRETGDYITLAGGGRKTVKSFMIDEKIPKEERGKILLAADGSHILWIIGYRISEYYKITDDTHTVLQIQIDGGKIDE</sequence>
<evidence type="ECO:0000256" key="7">
    <source>
        <dbReference type="ARBA" id="ARBA00048539"/>
    </source>
</evidence>
<dbReference type="InterPro" id="IPR014729">
    <property type="entry name" value="Rossmann-like_a/b/a_fold"/>
</dbReference>
<accession>A0A174KGN8</accession>
<dbReference type="GO" id="GO:0005524">
    <property type="term" value="F:ATP binding"/>
    <property type="evidence" value="ECO:0007669"/>
    <property type="project" value="UniProtKB-UniRule"/>
</dbReference>
<dbReference type="SUPFAM" id="SSF56037">
    <property type="entry name" value="PheT/TilS domain"/>
    <property type="match status" value="1"/>
</dbReference>
<dbReference type="GO" id="GO:0006400">
    <property type="term" value="P:tRNA modification"/>
    <property type="evidence" value="ECO:0007669"/>
    <property type="project" value="UniProtKB-UniRule"/>
</dbReference>
<dbReference type="GO" id="GO:0005737">
    <property type="term" value="C:cytoplasm"/>
    <property type="evidence" value="ECO:0007669"/>
    <property type="project" value="UniProtKB-SubCell"/>
</dbReference>
<proteinExistence type="inferred from homology"/>
<dbReference type="EC" id="6.3.4.19" evidence="8"/>
<keyword evidence="6 8" id="KW-0067">ATP-binding</keyword>
<dbReference type="InterPro" id="IPR012094">
    <property type="entry name" value="tRNA_Ile_lys_synt"/>
</dbReference>
<dbReference type="PANTHER" id="PTHR43033:SF1">
    <property type="entry name" value="TRNA(ILE)-LYSIDINE SYNTHASE-RELATED"/>
    <property type="match status" value="1"/>
</dbReference>
<keyword evidence="5 8" id="KW-0547">Nucleotide-binding</keyword>
<evidence type="ECO:0000313" key="10">
    <source>
        <dbReference type="EMBL" id="CUP08420.1"/>
    </source>
</evidence>
<dbReference type="EMBL" id="CYZE01000017">
    <property type="protein sequence ID" value="CUP08420.1"/>
    <property type="molecule type" value="Genomic_DNA"/>
</dbReference>
<evidence type="ECO:0000256" key="8">
    <source>
        <dbReference type="HAMAP-Rule" id="MF_01161"/>
    </source>
</evidence>
<organism evidence="10 11">
    <name type="scientific">Hungatella hathewayi</name>
    <dbReference type="NCBI Taxonomy" id="154046"/>
    <lineage>
        <taxon>Bacteria</taxon>
        <taxon>Bacillati</taxon>
        <taxon>Bacillota</taxon>
        <taxon>Clostridia</taxon>
        <taxon>Lachnospirales</taxon>
        <taxon>Lachnospiraceae</taxon>
        <taxon>Hungatella</taxon>
    </lineage>
</organism>
<dbReference type="HAMAP" id="MF_01161">
    <property type="entry name" value="tRNA_Ile_lys_synt"/>
    <property type="match status" value="1"/>
</dbReference>
<dbReference type="Pfam" id="PF01171">
    <property type="entry name" value="ATP_bind_3"/>
    <property type="match status" value="1"/>
</dbReference>
<comment type="similarity">
    <text evidence="8">Belongs to the tRNA(Ile)-lysidine synthase family.</text>
</comment>
<keyword evidence="4 8" id="KW-0819">tRNA processing</keyword>
<dbReference type="CDD" id="cd01992">
    <property type="entry name" value="TilS_N"/>
    <property type="match status" value="1"/>
</dbReference>
<dbReference type="SUPFAM" id="SSF52402">
    <property type="entry name" value="Adenine nucleotide alpha hydrolases-like"/>
    <property type="match status" value="1"/>
</dbReference>
<evidence type="ECO:0000256" key="6">
    <source>
        <dbReference type="ARBA" id="ARBA00022840"/>
    </source>
</evidence>
<gene>
    <name evidence="8 10" type="primary">tilS</name>
    <name evidence="10" type="ORF">ERS852407_04926</name>
</gene>
<dbReference type="RefSeq" id="WP_055659176.1">
    <property type="nucleotide sequence ID" value="NZ_CABIXC010000017.1"/>
</dbReference>
<evidence type="ECO:0000313" key="11">
    <source>
        <dbReference type="Proteomes" id="UP000095651"/>
    </source>
</evidence>
<dbReference type="NCBIfam" id="TIGR02433">
    <property type="entry name" value="lysidine_TilS_C"/>
    <property type="match status" value="1"/>
</dbReference>
<feature type="domain" description="Lysidine-tRNA(Ile) synthetase C-terminal" evidence="9">
    <location>
        <begin position="382"/>
        <end position="453"/>
    </location>
</feature>
<dbReference type="InterPro" id="IPR012795">
    <property type="entry name" value="tRNA_Ile_lys_synt_N"/>
</dbReference>
<evidence type="ECO:0000256" key="3">
    <source>
        <dbReference type="ARBA" id="ARBA00022598"/>
    </source>
</evidence>
<reference evidence="10 11" key="1">
    <citation type="submission" date="2015-09" db="EMBL/GenBank/DDBJ databases">
        <authorList>
            <consortium name="Pathogen Informatics"/>
        </authorList>
    </citation>
    <scope>NUCLEOTIDE SEQUENCE [LARGE SCALE GENOMIC DNA]</scope>
    <source>
        <strain evidence="10 11">2789STDY5608850</strain>
    </source>
</reference>
<comment type="domain">
    <text evidence="8">The N-terminal region contains the highly conserved SGGXDS motif, predicted to be a P-loop motif involved in ATP binding.</text>
</comment>
<name>A0A174KGN8_9FIRM</name>
<comment type="subcellular location">
    <subcellularLocation>
        <location evidence="1 8">Cytoplasm</location>
    </subcellularLocation>
</comment>
<keyword evidence="2 8" id="KW-0963">Cytoplasm</keyword>
<dbReference type="InterPro" id="IPR020825">
    <property type="entry name" value="Phe-tRNA_synthase-like_B3/B4"/>
</dbReference>
<evidence type="ECO:0000256" key="4">
    <source>
        <dbReference type="ARBA" id="ARBA00022694"/>
    </source>
</evidence>
<dbReference type="GO" id="GO:0032267">
    <property type="term" value="F:tRNA(Ile)-lysidine synthase activity"/>
    <property type="evidence" value="ECO:0007669"/>
    <property type="project" value="UniProtKB-EC"/>
</dbReference>
<dbReference type="InterPro" id="IPR011063">
    <property type="entry name" value="TilS/TtcA_N"/>
</dbReference>
<dbReference type="AlphaFoldDB" id="A0A174KGN8"/>
<feature type="binding site" evidence="8">
    <location>
        <begin position="30"/>
        <end position="35"/>
    </location>
    <ligand>
        <name>ATP</name>
        <dbReference type="ChEBI" id="CHEBI:30616"/>
    </ligand>
</feature>
<evidence type="ECO:0000259" key="9">
    <source>
        <dbReference type="SMART" id="SM00977"/>
    </source>
</evidence>
<evidence type="ECO:0000256" key="1">
    <source>
        <dbReference type="ARBA" id="ARBA00004496"/>
    </source>
</evidence>
<dbReference type="InterPro" id="IPR012796">
    <property type="entry name" value="Lysidine-tRNA-synth_C"/>
</dbReference>
<dbReference type="Proteomes" id="UP000095651">
    <property type="component" value="Unassembled WGS sequence"/>
</dbReference>